<dbReference type="AlphaFoldDB" id="A0AAI9YCB3"/>
<proteinExistence type="predicted"/>
<organism evidence="1 2">
    <name type="scientific">Colletotrichum cuscutae</name>
    <dbReference type="NCBI Taxonomy" id="1209917"/>
    <lineage>
        <taxon>Eukaryota</taxon>
        <taxon>Fungi</taxon>
        <taxon>Dikarya</taxon>
        <taxon>Ascomycota</taxon>
        <taxon>Pezizomycotina</taxon>
        <taxon>Sordariomycetes</taxon>
        <taxon>Hypocreomycetidae</taxon>
        <taxon>Glomerellales</taxon>
        <taxon>Glomerellaceae</taxon>
        <taxon>Colletotrichum</taxon>
        <taxon>Colletotrichum acutatum species complex</taxon>
    </lineage>
</organism>
<name>A0AAI9YCB3_9PEZI</name>
<gene>
    <name evidence="1" type="ORF">CCUS01_13299</name>
</gene>
<comment type="caution">
    <text evidence="1">The sequence shown here is derived from an EMBL/GenBank/DDBJ whole genome shotgun (WGS) entry which is preliminary data.</text>
</comment>
<evidence type="ECO:0000313" key="2">
    <source>
        <dbReference type="Proteomes" id="UP001239213"/>
    </source>
</evidence>
<keyword evidence="2" id="KW-1185">Reference proteome</keyword>
<evidence type="ECO:0000313" key="1">
    <source>
        <dbReference type="EMBL" id="KAK1496720.1"/>
    </source>
</evidence>
<sequence length="290" mass="32355">MLTALTQRIRLIVVGLGGKKNYAHRNDRGRQCRTPEGNNAVFQYIRSTNTELDSVIMADKILHQQPIDQSDTQSFNQQISQPAIAIMQFSTITQLILLATAPLAMASVAAERTSSNSQRTYPFKSIKQIIKQSNIITRKKENPGPGQSKINIPDHTPQKFVIRNINTHGGIRTLNSSLTTITGCAGALVSRTANRQPKFLSFTKATSRPELLTVWVCIAPDCLYILIDYIRTEITAKATSELSIIFPRTMIFPTTRCWKTNAECLGSRLECLITTSNNCNWEVSLFATYS</sequence>
<dbReference type="EMBL" id="MPDP01000012">
    <property type="protein sequence ID" value="KAK1496720.1"/>
    <property type="molecule type" value="Genomic_DNA"/>
</dbReference>
<accession>A0AAI9YCB3</accession>
<dbReference type="Proteomes" id="UP001239213">
    <property type="component" value="Unassembled WGS sequence"/>
</dbReference>
<reference evidence="1" key="1">
    <citation type="submission" date="2016-11" db="EMBL/GenBank/DDBJ databases">
        <title>The genome sequence of Colletotrichum cuscutae.</title>
        <authorList>
            <person name="Baroncelli R."/>
        </authorList>
    </citation>
    <scope>NUCLEOTIDE SEQUENCE</scope>
    <source>
        <strain evidence="1">IMI 304802</strain>
    </source>
</reference>
<protein>
    <submittedName>
        <fullName evidence="1">Uncharacterized protein</fullName>
    </submittedName>
</protein>